<keyword evidence="1" id="KW-0732">Signal</keyword>
<dbReference type="Proteomes" id="UP000013827">
    <property type="component" value="Unassembled WGS sequence"/>
</dbReference>
<dbReference type="RefSeq" id="XP_005765088.1">
    <property type="nucleotide sequence ID" value="XM_005765031.1"/>
</dbReference>
<protein>
    <submittedName>
        <fullName evidence="2">Uncharacterized protein</fullName>
    </submittedName>
</protein>
<proteinExistence type="predicted"/>
<sequence>MAGKLFALLLAAAPHGPAAFAPTPGPTLEQCTSFLSTGLEQPVCTSIPETAAHQLKLIESAAFILLTTTAHRVYQSERLWCWDYDIYTGGPKDGQLYPSGRPYLFADFVTFAVQLIDLLEAIQATPCVHRGDKLRATLLAAPEAPPLVWYKETFLPMAADYASCGYGEPASEDLAQLLDEKRELIDEPEDGCPKGVISDADTDHNVFNEWGMCYKSPHNSGQPRNPFEMARARAPTVAAPPPPAAEATAAEAVEVEAEAAETPEVTMAEAEVAPAEAAEAEAVPAEVTMAEAAPAETAPAPAPEVVLSSNGGRYSASLPLVPSKQEILRLRASDGTARLTLLPEGEMTRFLLLTLYAEERTRSYEATALGMAAHGTLVPLAHSTARPGGMGAASAELPVLQLPVLLQGYSEYELTVRSKGAERDPPPQLEFRRACAGCRAAMGGTAPDTAHFWVMSLLLLLLGLNDPLYAACLARGGDLTLQAASAWAEACFSALLLLFWLAHADSMCGPRLAGVFFLFAAPPPFGRTESESLLAHYSGAGESVHEQDTVAVGLACAVACIAL</sequence>
<dbReference type="HOGENOM" id="CLU_484354_0_0_1"/>
<reference evidence="2" key="2">
    <citation type="submission" date="2024-10" db="UniProtKB">
        <authorList>
            <consortium name="EnsemblProtists"/>
        </authorList>
    </citation>
    <scope>IDENTIFICATION</scope>
</reference>
<reference evidence="3" key="1">
    <citation type="journal article" date="2013" name="Nature">
        <title>Pan genome of the phytoplankton Emiliania underpins its global distribution.</title>
        <authorList>
            <person name="Read B.A."/>
            <person name="Kegel J."/>
            <person name="Klute M.J."/>
            <person name="Kuo A."/>
            <person name="Lefebvre S.C."/>
            <person name="Maumus F."/>
            <person name="Mayer C."/>
            <person name="Miller J."/>
            <person name="Monier A."/>
            <person name="Salamov A."/>
            <person name="Young J."/>
            <person name="Aguilar M."/>
            <person name="Claverie J.M."/>
            <person name="Frickenhaus S."/>
            <person name="Gonzalez K."/>
            <person name="Herman E.K."/>
            <person name="Lin Y.C."/>
            <person name="Napier J."/>
            <person name="Ogata H."/>
            <person name="Sarno A.F."/>
            <person name="Shmutz J."/>
            <person name="Schroeder D."/>
            <person name="de Vargas C."/>
            <person name="Verret F."/>
            <person name="von Dassow P."/>
            <person name="Valentin K."/>
            <person name="Van de Peer Y."/>
            <person name="Wheeler G."/>
            <person name="Dacks J.B."/>
            <person name="Delwiche C.F."/>
            <person name="Dyhrman S.T."/>
            <person name="Glockner G."/>
            <person name="John U."/>
            <person name="Richards T."/>
            <person name="Worden A.Z."/>
            <person name="Zhang X."/>
            <person name="Grigoriev I.V."/>
            <person name="Allen A.E."/>
            <person name="Bidle K."/>
            <person name="Borodovsky M."/>
            <person name="Bowler C."/>
            <person name="Brownlee C."/>
            <person name="Cock J.M."/>
            <person name="Elias M."/>
            <person name="Gladyshev V.N."/>
            <person name="Groth M."/>
            <person name="Guda C."/>
            <person name="Hadaegh A."/>
            <person name="Iglesias-Rodriguez M.D."/>
            <person name="Jenkins J."/>
            <person name="Jones B.M."/>
            <person name="Lawson T."/>
            <person name="Leese F."/>
            <person name="Lindquist E."/>
            <person name="Lobanov A."/>
            <person name="Lomsadze A."/>
            <person name="Malik S.B."/>
            <person name="Marsh M.E."/>
            <person name="Mackinder L."/>
            <person name="Mock T."/>
            <person name="Mueller-Roeber B."/>
            <person name="Pagarete A."/>
            <person name="Parker M."/>
            <person name="Probert I."/>
            <person name="Quesneville H."/>
            <person name="Raines C."/>
            <person name="Rensing S.A."/>
            <person name="Riano-Pachon D.M."/>
            <person name="Richier S."/>
            <person name="Rokitta S."/>
            <person name="Shiraiwa Y."/>
            <person name="Soanes D.M."/>
            <person name="van der Giezen M."/>
            <person name="Wahlund T.M."/>
            <person name="Williams B."/>
            <person name="Wilson W."/>
            <person name="Wolfe G."/>
            <person name="Wurch L.L."/>
        </authorList>
    </citation>
    <scope>NUCLEOTIDE SEQUENCE</scope>
</reference>
<evidence type="ECO:0000313" key="2">
    <source>
        <dbReference type="EnsemblProtists" id="EOD12659"/>
    </source>
</evidence>
<dbReference type="GeneID" id="17258758"/>
<keyword evidence="3" id="KW-1185">Reference proteome</keyword>
<dbReference type="KEGG" id="ehx:EMIHUDRAFT_464823"/>
<dbReference type="PaxDb" id="2903-EOD12659"/>
<evidence type="ECO:0000256" key="1">
    <source>
        <dbReference type="SAM" id="SignalP"/>
    </source>
</evidence>
<dbReference type="EnsemblProtists" id="EOD12659">
    <property type="protein sequence ID" value="EOD12659"/>
    <property type="gene ID" value="EMIHUDRAFT_464823"/>
</dbReference>
<feature type="chain" id="PRO_5044291150" evidence="1">
    <location>
        <begin position="20"/>
        <end position="563"/>
    </location>
</feature>
<accession>A0A0D3IN24</accession>
<name>A0A0D3IN24_EMIH1</name>
<feature type="signal peptide" evidence="1">
    <location>
        <begin position="1"/>
        <end position="19"/>
    </location>
</feature>
<evidence type="ECO:0000313" key="3">
    <source>
        <dbReference type="Proteomes" id="UP000013827"/>
    </source>
</evidence>
<organism evidence="2 3">
    <name type="scientific">Emiliania huxleyi (strain CCMP1516)</name>
    <dbReference type="NCBI Taxonomy" id="280463"/>
    <lineage>
        <taxon>Eukaryota</taxon>
        <taxon>Haptista</taxon>
        <taxon>Haptophyta</taxon>
        <taxon>Prymnesiophyceae</taxon>
        <taxon>Isochrysidales</taxon>
        <taxon>Noelaerhabdaceae</taxon>
        <taxon>Emiliania</taxon>
    </lineage>
</organism>
<dbReference type="AlphaFoldDB" id="A0A0D3IN24"/>